<dbReference type="InterPro" id="IPR050320">
    <property type="entry name" value="N5-glutamine_MTase"/>
</dbReference>
<dbReference type="AlphaFoldDB" id="A0A4R2RQ53"/>
<dbReference type="HAMAP" id="MF_02126">
    <property type="entry name" value="RF_methyltr_PrmC"/>
    <property type="match status" value="1"/>
</dbReference>
<dbReference type="InterPro" id="IPR007848">
    <property type="entry name" value="Small_mtfrase_dom"/>
</dbReference>
<dbReference type="SUPFAM" id="SSF53335">
    <property type="entry name" value="S-adenosyl-L-methionine-dependent methyltransferases"/>
    <property type="match status" value="1"/>
</dbReference>
<feature type="binding site" evidence="5">
    <location>
        <begin position="196"/>
        <end position="199"/>
    </location>
    <ligand>
        <name>substrate</name>
    </ligand>
</feature>
<dbReference type="PANTHER" id="PTHR18895:SF74">
    <property type="entry name" value="MTRF1L RELEASE FACTOR GLUTAMINE METHYLTRANSFERASE"/>
    <property type="match status" value="1"/>
</dbReference>
<keyword evidence="9" id="KW-1185">Reference proteome</keyword>
<evidence type="ECO:0000256" key="4">
    <source>
        <dbReference type="ARBA" id="ARBA00048391"/>
    </source>
</evidence>
<evidence type="ECO:0000259" key="7">
    <source>
        <dbReference type="Pfam" id="PF17827"/>
    </source>
</evidence>
<dbReference type="InterPro" id="IPR029063">
    <property type="entry name" value="SAM-dependent_MTases_sf"/>
</dbReference>
<dbReference type="Gene3D" id="3.40.50.150">
    <property type="entry name" value="Vaccinia Virus protein VP39"/>
    <property type="match status" value="1"/>
</dbReference>
<dbReference type="RefSeq" id="WP_131918631.1">
    <property type="nucleotide sequence ID" value="NZ_JAOQNU010000006.1"/>
</dbReference>
<proteinExistence type="inferred from homology"/>
<name>A0A4R2RQ53_9FIRM</name>
<dbReference type="PROSITE" id="PS00092">
    <property type="entry name" value="N6_MTASE"/>
    <property type="match status" value="1"/>
</dbReference>
<dbReference type="EMBL" id="SLXT01000006">
    <property type="protein sequence ID" value="TCP65218.1"/>
    <property type="molecule type" value="Genomic_DNA"/>
</dbReference>
<dbReference type="GO" id="GO:0102559">
    <property type="term" value="F:peptide chain release factor N(5)-glutamine methyltransferase activity"/>
    <property type="evidence" value="ECO:0007669"/>
    <property type="project" value="UniProtKB-EC"/>
</dbReference>
<dbReference type="PANTHER" id="PTHR18895">
    <property type="entry name" value="HEMK METHYLTRANSFERASE"/>
    <property type="match status" value="1"/>
</dbReference>
<dbReference type="NCBIfam" id="TIGR03534">
    <property type="entry name" value="RF_mod_PrmC"/>
    <property type="match status" value="1"/>
</dbReference>
<comment type="caution">
    <text evidence="5">Lacks conserved residue(s) required for the propagation of feature annotation.</text>
</comment>
<evidence type="ECO:0000256" key="1">
    <source>
        <dbReference type="ARBA" id="ARBA00022603"/>
    </source>
</evidence>
<comment type="caution">
    <text evidence="8">The sequence shown here is derived from an EMBL/GenBank/DDBJ whole genome shotgun (WGS) entry which is preliminary data.</text>
</comment>
<dbReference type="InterPro" id="IPR040758">
    <property type="entry name" value="PrmC_N"/>
</dbReference>
<dbReference type="Gene3D" id="1.10.8.10">
    <property type="entry name" value="DNA helicase RuvA subunit, C-terminal domain"/>
    <property type="match status" value="1"/>
</dbReference>
<dbReference type="GO" id="GO:0003676">
    <property type="term" value="F:nucleic acid binding"/>
    <property type="evidence" value="ECO:0007669"/>
    <property type="project" value="InterPro"/>
</dbReference>
<dbReference type="Pfam" id="PF17827">
    <property type="entry name" value="PrmC_N"/>
    <property type="match status" value="1"/>
</dbReference>
<dbReference type="OrthoDB" id="9784805at2"/>
<organism evidence="8 9">
    <name type="scientific">Heliophilum fasciatum</name>
    <dbReference type="NCBI Taxonomy" id="35700"/>
    <lineage>
        <taxon>Bacteria</taxon>
        <taxon>Bacillati</taxon>
        <taxon>Bacillota</taxon>
        <taxon>Clostridia</taxon>
        <taxon>Eubacteriales</taxon>
        <taxon>Heliobacteriaceae</taxon>
        <taxon>Heliophilum</taxon>
    </lineage>
</organism>
<evidence type="ECO:0000256" key="5">
    <source>
        <dbReference type="HAMAP-Rule" id="MF_02126"/>
    </source>
</evidence>
<evidence type="ECO:0000256" key="2">
    <source>
        <dbReference type="ARBA" id="ARBA00022679"/>
    </source>
</evidence>
<dbReference type="GO" id="GO:0032259">
    <property type="term" value="P:methylation"/>
    <property type="evidence" value="ECO:0007669"/>
    <property type="project" value="UniProtKB-KW"/>
</dbReference>
<dbReference type="Proteomes" id="UP000294813">
    <property type="component" value="Unassembled WGS sequence"/>
</dbReference>
<sequence length="295" mass="31695">MNKQKTIGEALRQGVAAFTEAAIPSPRLEAEVLLASLLGLRRAGLLARLRDPLEEKTEQQWSRWLAERCCGRPLQYITGQQEFWGLDFAVTPDVLIPRGDTEVLVETALALLRDPATALPGSIVDVGTGSGAIAVALARELPDRTVLAIDRSEAALAVARANGRRHGVNGQITWLPGDLLQPVLDRGERPAMILSNPPYICTGDLAGLQREVVGFEPHLALDGGDDGLLCYRRLVPQAAALLLPGGWLVVEIGCDQGSDVAGLMRAQGFAGVRVIADMAGLDRVVVGQWHRREAK</sequence>
<protein>
    <recommendedName>
        <fullName evidence="5">Release factor glutamine methyltransferase</fullName>
        <shortName evidence="5">RF MTase</shortName>
        <ecNumber evidence="5">2.1.1.297</ecNumber>
    </recommendedName>
    <alternativeName>
        <fullName evidence="5">N5-glutamine methyltransferase PrmC</fullName>
    </alternativeName>
    <alternativeName>
        <fullName evidence="5">Protein-(glutamine-N5) MTase PrmC</fullName>
    </alternativeName>
    <alternativeName>
        <fullName evidence="5">Protein-glutamine N-methyltransferase PrmC</fullName>
    </alternativeName>
</protein>
<dbReference type="CDD" id="cd02440">
    <property type="entry name" value="AdoMet_MTases"/>
    <property type="match status" value="1"/>
</dbReference>
<feature type="binding site" evidence="5">
    <location>
        <position position="150"/>
    </location>
    <ligand>
        <name>S-adenosyl-L-methionine</name>
        <dbReference type="ChEBI" id="CHEBI:59789"/>
    </ligand>
</feature>
<dbReference type="InterPro" id="IPR004556">
    <property type="entry name" value="HemK-like"/>
</dbReference>
<comment type="function">
    <text evidence="5">Methylates the class 1 translation termination release factors RF1/PrfA and RF2/PrfB on the glutamine residue of the universally conserved GGQ motif.</text>
</comment>
<reference evidence="8 9" key="1">
    <citation type="submission" date="2019-03" db="EMBL/GenBank/DDBJ databases">
        <title>Genomic Encyclopedia of Type Strains, Phase IV (KMG-IV): sequencing the most valuable type-strain genomes for metagenomic binning, comparative biology and taxonomic classification.</title>
        <authorList>
            <person name="Goeker M."/>
        </authorList>
    </citation>
    <scope>NUCLEOTIDE SEQUENCE [LARGE SCALE GENOMIC DNA]</scope>
    <source>
        <strain evidence="8 9">DSM 11170</strain>
    </source>
</reference>
<dbReference type="InterPro" id="IPR019874">
    <property type="entry name" value="RF_methyltr_PrmC"/>
</dbReference>
<feature type="domain" description="Methyltransferase small" evidence="6">
    <location>
        <begin position="116"/>
        <end position="199"/>
    </location>
</feature>
<evidence type="ECO:0000259" key="6">
    <source>
        <dbReference type="Pfam" id="PF05175"/>
    </source>
</evidence>
<accession>A0A4R2RQ53</accession>
<comment type="catalytic activity">
    <reaction evidence="4 5">
        <text>L-glutaminyl-[peptide chain release factor] + S-adenosyl-L-methionine = N(5)-methyl-L-glutaminyl-[peptide chain release factor] + S-adenosyl-L-homocysteine + H(+)</text>
        <dbReference type="Rhea" id="RHEA:42896"/>
        <dbReference type="Rhea" id="RHEA-COMP:10271"/>
        <dbReference type="Rhea" id="RHEA-COMP:10272"/>
        <dbReference type="ChEBI" id="CHEBI:15378"/>
        <dbReference type="ChEBI" id="CHEBI:30011"/>
        <dbReference type="ChEBI" id="CHEBI:57856"/>
        <dbReference type="ChEBI" id="CHEBI:59789"/>
        <dbReference type="ChEBI" id="CHEBI:61891"/>
        <dbReference type="EC" id="2.1.1.297"/>
    </reaction>
</comment>
<keyword evidence="3 5" id="KW-0949">S-adenosyl-L-methionine</keyword>
<evidence type="ECO:0000256" key="3">
    <source>
        <dbReference type="ARBA" id="ARBA00022691"/>
    </source>
</evidence>
<dbReference type="InterPro" id="IPR002052">
    <property type="entry name" value="DNA_methylase_N6_adenine_CS"/>
</dbReference>
<dbReference type="EC" id="2.1.1.297" evidence="5"/>
<feature type="domain" description="Release factor glutamine methyltransferase N-terminal" evidence="7">
    <location>
        <begin position="9"/>
        <end position="79"/>
    </location>
</feature>
<evidence type="ECO:0000313" key="8">
    <source>
        <dbReference type="EMBL" id="TCP65218.1"/>
    </source>
</evidence>
<keyword evidence="1 5" id="KW-0489">Methyltransferase</keyword>
<feature type="binding site" evidence="5">
    <location>
        <begin position="127"/>
        <end position="131"/>
    </location>
    <ligand>
        <name>S-adenosyl-L-methionine</name>
        <dbReference type="ChEBI" id="CHEBI:59789"/>
    </ligand>
</feature>
<comment type="similarity">
    <text evidence="5">Belongs to the protein N5-glutamine methyltransferase family. PrmC subfamily.</text>
</comment>
<gene>
    <name evidence="5" type="primary">prmC</name>
    <name evidence="8" type="ORF">EDD73_106102</name>
</gene>
<feature type="binding site" evidence="5">
    <location>
        <position position="196"/>
    </location>
    <ligand>
        <name>S-adenosyl-L-methionine</name>
        <dbReference type="ChEBI" id="CHEBI:59789"/>
    </ligand>
</feature>
<dbReference type="NCBIfam" id="TIGR00536">
    <property type="entry name" value="hemK_fam"/>
    <property type="match status" value="1"/>
</dbReference>
<dbReference type="Pfam" id="PF05175">
    <property type="entry name" value="MTS"/>
    <property type="match status" value="1"/>
</dbReference>
<keyword evidence="2 5" id="KW-0808">Transferase</keyword>
<evidence type="ECO:0000313" key="9">
    <source>
        <dbReference type="Proteomes" id="UP000294813"/>
    </source>
</evidence>